<evidence type="ECO:0000256" key="1">
    <source>
        <dbReference type="ARBA" id="ARBA00004180"/>
    </source>
</evidence>
<evidence type="ECO:0000256" key="4">
    <source>
        <dbReference type="ARBA" id="ARBA00023176"/>
    </source>
</evidence>
<dbReference type="GO" id="GO:0030132">
    <property type="term" value="C:clathrin coat of coated pit"/>
    <property type="evidence" value="ECO:0007669"/>
    <property type="project" value="InterPro"/>
</dbReference>
<keyword evidence="5 6" id="KW-0968">Cytoplasmic vesicle</keyword>
<dbReference type="InParanoid" id="A0A7M7J8N4"/>
<dbReference type="GO" id="GO:0016192">
    <property type="term" value="P:vesicle-mediated transport"/>
    <property type="evidence" value="ECO:0007669"/>
    <property type="project" value="InterPro"/>
</dbReference>
<name>A0A7M7J8N4_VARDE</name>
<dbReference type="AlphaFoldDB" id="A0A7M7J8N4"/>
<organism evidence="7 8">
    <name type="scientific">Varroa destructor</name>
    <name type="common">Honeybee mite</name>
    <dbReference type="NCBI Taxonomy" id="109461"/>
    <lineage>
        <taxon>Eukaryota</taxon>
        <taxon>Metazoa</taxon>
        <taxon>Ecdysozoa</taxon>
        <taxon>Arthropoda</taxon>
        <taxon>Chelicerata</taxon>
        <taxon>Arachnida</taxon>
        <taxon>Acari</taxon>
        <taxon>Parasitiformes</taxon>
        <taxon>Mesostigmata</taxon>
        <taxon>Gamasina</taxon>
        <taxon>Dermanyssoidea</taxon>
        <taxon>Varroidae</taxon>
        <taxon>Varroa</taxon>
    </lineage>
</organism>
<accession>A0A7M7J8N4</accession>
<dbReference type="Pfam" id="PF01086">
    <property type="entry name" value="Clathrin_lg_ch"/>
    <property type="match status" value="1"/>
</dbReference>
<dbReference type="GO" id="GO:0030130">
    <property type="term" value="C:clathrin coat of trans-Golgi network vesicle"/>
    <property type="evidence" value="ECO:0007669"/>
    <property type="project" value="InterPro"/>
</dbReference>
<protein>
    <recommendedName>
        <fullName evidence="6">Clathrin light chain</fullName>
    </recommendedName>
</protein>
<comment type="function">
    <text evidence="6">Clathrin is the major protein of the polyhedral coat of coated pits and vesicles.</text>
</comment>
<sequence>MDFHLTMERDPALNKFLEKEKECFQETQGGFNDQGAHRIEENKVQDDNTCQQQDEKDIQCLNTEVTYDLTKYAAAPDTKQLPACQKVDETLASATNRTSAEPEHNDPQQSILVPAAATNDGTNSRASISLQTVASVGMIRNSMARAEHCRPQARRFHQESETMQQWRKDFEERLRIKDQLEAEAIKELREEAGRSKREWYAQWPAEVAERRVLRSLEEQMAADALRESNSNSTCWQRMSRIAKSLNIRRESKDLNRMRALLIALERPPKRTVPIFWQATTGATTRPKVRRNLFGGVSAEQSFQIYLVNNSYTTVVHGGGPKQ</sequence>
<dbReference type="GeneID" id="111244734"/>
<dbReference type="Proteomes" id="UP000594260">
    <property type="component" value="Unplaced"/>
</dbReference>
<evidence type="ECO:0000256" key="2">
    <source>
        <dbReference type="ARBA" id="ARBA00005263"/>
    </source>
</evidence>
<keyword evidence="8" id="KW-1185">Reference proteome</keyword>
<proteinExistence type="inferred from homology"/>
<comment type="subcellular location">
    <subcellularLocation>
        <location evidence="1 6">Cytoplasmic vesicle membrane</location>
        <topology evidence="1 6">Peripheral membrane protein</topology>
        <orientation evidence="1 6">Cytoplasmic side</orientation>
    </subcellularLocation>
    <subcellularLocation>
        <location evidence="6">Membrane</location>
        <location evidence="6">Coated pit</location>
        <topology evidence="6">Peripheral membrane protein</topology>
        <orientation evidence="6">Cytoplasmic side</orientation>
    </subcellularLocation>
    <text evidence="6">Cytoplasmic face of coated pits and vesicles.</text>
</comment>
<evidence type="ECO:0000256" key="5">
    <source>
        <dbReference type="ARBA" id="ARBA00023329"/>
    </source>
</evidence>
<comment type="similarity">
    <text evidence="2 6">Belongs to the clathrin light chain family.</text>
</comment>
<evidence type="ECO:0000256" key="3">
    <source>
        <dbReference type="ARBA" id="ARBA00023136"/>
    </source>
</evidence>
<reference evidence="7" key="1">
    <citation type="submission" date="2021-01" db="UniProtKB">
        <authorList>
            <consortium name="EnsemblMetazoa"/>
        </authorList>
    </citation>
    <scope>IDENTIFICATION</scope>
</reference>
<dbReference type="OrthoDB" id="5512at2759"/>
<keyword evidence="4 6" id="KW-0168">Coated pit</keyword>
<evidence type="ECO:0000256" key="6">
    <source>
        <dbReference type="RuleBase" id="RU363137"/>
    </source>
</evidence>
<dbReference type="EnsemblMetazoa" id="XM_022792100">
    <property type="protein sequence ID" value="XP_022647835"/>
    <property type="gene ID" value="LOC111244734"/>
</dbReference>
<evidence type="ECO:0000313" key="8">
    <source>
        <dbReference type="Proteomes" id="UP000594260"/>
    </source>
</evidence>
<dbReference type="InterPro" id="IPR000996">
    <property type="entry name" value="Clathrin_L-chain"/>
</dbReference>
<dbReference type="GO" id="GO:0005198">
    <property type="term" value="F:structural molecule activity"/>
    <property type="evidence" value="ECO:0007669"/>
    <property type="project" value="InterPro"/>
</dbReference>
<dbReference type="RefSeq" id="XP_022647835.1">
    <property type="nucleotide sequence ID" value="XM_022792100.1"/>
</dbReference>
<evidence type="ECO:0000313" key="7">
    <source>
        <dbReference type="EnsemblMetazoa" id="XP_022647835"/>
    </source>
</evidence>
<dbReference type="KEGG" id="vde:111244734"/>
<keyword evidence="3 6" id="KW-0472">Membrane</keyword>
<dbReference type="GO" id="GO:0006886">
    <property type="term" value="P:intracellular protein transport"/>
    <property type="evidence" value="ECO:0007669"/>
    <property type="project" value="InterPro"/>
</dbReference>